<dbReference type="PROSITE" id="PS50213">
    <property type="entry name" value="FAS1"/>
    <property type="match status" value="1"/>
</dbReference>
<keyword evidence="4" id="KW-1185">Reference proteome</keyword>
<dbReference type="RefSeq" id="WP_088332608.1">
    <property type="nucleotide sequence ID" value="NZ_NBBJ01000001.1"/>
</dbReference>
<protein>
    <submittedName>
        <fullName evidence="3">Fasciclin domain protein</fullName>
    </submittedName>
</protein>
<dbReference type="GO" id="GO:0005615">
    <property type="term" value="C:extracellular space"/>
    <property type="evidence" value="ECO:0007669"/>
    <property type="project" value="TreeGrafter"/>
</dbReference>
<name>A0A245ZSN9_9SPHN</name>
<dbReference type="Gene3D" id="2.30.180.10">
    <property type="entry name" value="FAS1 domain"/>
    <property type="match status" value="1"/>
</dbReference>
<keyword evidence="1" id="KW-0732">Signal</keyword>
<gene>
    <name evidence="3" type="ORF">SPMU_11110</name>
</gene>
<evidence type="ECO:0000259" key="2">
    <source>
        <dbReference type="PROSITE" id="PS50213"/>
    </source>
</evidence>
<dbReference type="EMBL" id="NBBJ01000001">
    <property type="protein sequence ID" value="OWK32769.1"/>
    <property type="molecule type" value="Genomic_DNA"/>
</dbReference>
<dbReference type="SMART" id="SM00554">
    <property type="entry name" value="FAS1"/>
    <property type="match status" value="1"/>
</dbReference>
<dbReference type="AlphaFoldDB" id="A0A245ZSN9"/>
<dbReference type="PANTHER" id="PTHR10900">
    <property type="entry name" value="PERIOSTIN-RELATED"/>
    <property type="match status" value="1"/>
</dbReference>
<feature type="signal peptide" evidence="1">
    <location>
        <begin position="1"/>
        <end position="16"/>
    </location>
</feature>
<feature type="domain" description="FAS1" evidence="2">
    <location>
        <begin position="71"/>
        <end position="215"/>
    </location>
</feature>
<dbReference type="InterPro" id="IPR000782">
    <property type="entry name" value="FAS1_domain"/>
</dbReference>
<dbReference type="Pfam" id="PF02469">
    <property type="entry name" value="Fasciclin"/>
    <property type="match status" value="1"/>
</dbReference>
<evidence type="ECO:0000256" key="1">
    <source>
        <dbReference type="SAM" id="SignalP"/>
    </source>
</evidence>
<dbReference type="InterPro" id="IPR050904">
    <property type="entry name" value="Adhesion/Biosynth-related"/>
</dbReference>
<dbReference type="Proteomes" id="UP000197783">
    <property type="component" value="Unassembled WGS sequence"/>
</dbReference>
<proteinExistence type="predicted"/>
<feature type="chain" id="PRO_5012376795" evidence="1">
    <location>
        <begin position="17"/>
        <end position="220"/>
    </location>
</feature>
<evidence type="ECO:0000313" key="3">
    <source>
        <dbReference type="EMBL" id="OWK32769.1"/>
    </source>
</evidence>
<dbReference type="PANTHER" id="PTHR10900:SF77">
    <property type="entry name" value="FI19380P1"/>
    <property type="match status" value="1"/>
</dbReference>
<sequence length="220" mass="22528">MTVKPIIFAVALGAFAAACSTQPSGVSRSAHAPTQPAHVAALPTPAPVDRLAAMAATAINPRLAGAEMLGSRTIAGNVAAAPNLRTLVSALRASDAGQSLSAAGPVTVFAPSDEAFARMSPGVVNELLQPANRATLNKLVNYHVVPGTITLDQLRSRIDKSGGVAQLTTVDGTLLLARKEGEAVALTDTHGNKSYVETPDVQQADGVFHVINGVMVPRLA</sequence>
<dbReference type="SUPFAM" id="SSF82153">
    <property type="entry name" value="FAS1 domain"/>
    <property type="match status" value="1"/>
</dbReference>
<reference evidence="3 4" key="1">
    <citation type="submission" date="2017-03" db="EMBL/GenBank/DDBJ databases">
        <title>Genome sequence of Sphingomonas mucosissima DSM 17494.</title>
        <authorList>
            <person name="Poehlein A."/>
            <person name="Wuebbeler J.H."/>
            <person name="Steinbuechel A."/>
            <person name="Daniel R."/>
        </authorList>
    </citation>
    <scope>NUCLEOTIDE SEQUENCE [LARGE SCALE GENOMIC DNA]</scope>
    <source>
        <strain evidence="3 4">DSM 17494</strain>
    </source>
</reference>
<organism evidence="3 4">
    <name type="scientific">Sphingomonas mucosissima</name>
    <dbReference type="NCBI Taxonomy" id="370959"/>
    <lineage>
        <taxon>Bacteria</taxon>
        <taxon>Pseudomonadati</taxon>
        <taxon>Pseudomonadota</taxon>
        <taxon>Alphaproteobacteria</taxon>
        <taxon>Sphingomonadales</taxon>
        <taxon>Sphingomonadaceae</taxon>
        <taxon>Sphingomonas</taxon>
    </lineage>
</organism>
<accession>A0A245ZSN9</accession>
<comment type="caution">
    <text evidence="3">The sequence shown here is derived from an EMBL/GenBank/DDBJ whole genome shotgun (WGS) entry which is preliminary data.</text>
</comment>
<dbReference type="PROSITE" id="PS51257">
    <property type="entry name" value="PROKAR_LIPOPROTEIN"/>
    <property type="match status" value="1"/>
</dbReference>
<dbReference type="OrthoDB" id="9800666at2"/>
<evidence type="ECO:0000313" key="4">
    <source>
        <dbReference type="Proteomes" id="UP000197783"/>
    </source>
</evidence>
<dbReference type="InterPro" id="IPR036378">
    <property type="entry name" value="FAS1_dom_sf"/>
</dbReference>